<gene>
    <name evidence="1" type="ORF">PPENT_87.1.T1440120</name>
</gene>
<dbReference type="EMBL" id="CAJJDO010000144">
    <property type="protein sequence ID" value="CAD8206611.1"/>
    <property type="molecule type" value="Genomic_DNA"/>
</dbReference>
<name>A0A8S1XY49_9CILI</name>
<protein>
    <submittedName>
        <fullName evidence="1">Uncharacterized protein</fullName>
    </submittedName>
</protein>
<proteinExistence type="predicted"/>
<accession>A0A8S1XY49</accession>
<evidence type="ECO:0000313" key="2">
    <source>
        <dbReference type="Proteomes" id="UP000689195"/>
    </source>
</evidence>
<keyword evidence="2" id="KW-1185">Reference proteome</keyword>
<sequence>MNNNKLNNSFPENLCNKRQNCKIRYFNDNLKNQKKLPEILKKSKQKQVSVLRQFQKQINIQRE</sequence>
<dbReference type="Proteomes" id="UP000689195">
    <property type="component" value="Unassembled WGS sequence"/>
</dbReference>
<comment type="caution">
    <text evidence="1">The sequence shown here is derived from an EMBL/GenBank/DDBJ whole genome shotgun (WGS) entry which is preliminary data.</text>
</comment>
<reference evidence="1" key="1">
    <citation type="submission" date="2021-01" db="EMBL/GenBank/DDBJ databases">
        <authorList>
            <consortium name="Genoscope - CEA"/>
            <person name="William W."/>
        </authorList>
    </citation>
    <scope>NUCLEOTIDE SEQUENCE</scope>
</reference>
<organism evidence="1 2">
    <name type="scientific">Paramecium pentaurelia</name>
    <dbReference type="NCBI Taxonomy" id="43138"/>
    <lineage>
        <taxon>Eukaryota</taxon>
        <taxon>Sar</taxon>
        <taxon>Alveolata</taxon>
        <taxon>Ciliophora</taxon>
        <taxon>Intramacronucleata</taxon>
        <taxon>Oligohymenophorea</taxon>
        <taxon>Peniculida</taxon>
        <taxon>Parameciidae</taxon>
        <taxon>Paramecium</taxon>
    </lineage>
</organism>
<evidence type="ECO:0000313" key="1">
    <source>
        <dbReference type="EMBL" id="CAD8206611.1"/>
    </source>
</evidence>
<dbReference type="AlphaFoldDB" id="A0A8S1XY49"/>